<feature type="transmembrane region" description="Helical" evidence="2">
    <location>
        <begin position="136"/>
        <end position="157"/>
    </location>
</feature>
<feature type="compositionally biased region" description="Pro residues" evidence="1">
    <location>
        <begin position="24"/>
        <end position="44"/>
    </location>
</feature>
<feature type="transmembrane region" description="Helical" evidence="2">
    <location>
        <begin position="86"/>
        <end position="108"/>
    </location>
</feature>
<keyword evidence="2" id="KW-0472">Membrane</keyword>
<protein>
    <recommendedName>
        <fullName evidence="5">ATP/GTP-binding protein</fullName>
    </recommendedName>
</protein>
<sequence>MKSDDVHGVRGASGAQGEYEPQGAPRPPVPRPAGPPPGAPPVPLAAPRVGPSVAEWLNADRPAAGPGVWRYGHVPRPPEKAPPPSLLAPVITLALFLVLWVLLANFRIPYMKSLLALLAPSDWYAVGGLRPNAPDIAYYIQTLYYQALALAAGLWAARAGNWAGVFRHYAGQDLRRARVLASGGGALLALWAVWSAKVPLANAVSELMSIEWPQPGESILRPLLLLYGTYALIAVAIVWPFARAGRWSEAVRAVRERRAGARTNTSAAAPEVSLAGWPVLRAAGHADVAELLTAAVRAGRMNDVDCARVSHAWKLARTRHDRTASFVATVLRKGPDAFLHPGGCRDLPLRSARHDLLTGQVRIGAFADDERNPYSRRGVSAALDPAVLGSSLLAVGPSGSGKTSRLVRPVVETLSLQALAGQSSVLTVCAAGTPLGPDDAFDVVVRPGDPTSAYDFDLYGGTRDPDEAAAILAEGLIGDVPELDSSRAALALGQLLGPYLAAHGCFPPVPELRELLAGSQSAVGPLRQALHAGGNATMLRELEARARQEGAVGDPAPALADRLALLDRPAFAAFFATGGESSPFSLHFLQERPLRVRIDLPERAHAGASRVLARLALAQFNAIAAARRDRSLFTCLVLDDATHTLTAETVRGLRNLRSVNAGAVLALRTVEDVPEELHGALLGAVGCGMIFSGVTTWDGRRFSEAWGKEWLEVREVAQHAVFADQPLTRALHTLRKLATGKAVTTEAVTVRRVERERWSASALAYELPAGHAVLSLTTVDGEHAPPLLVDLGR</sequence>
<evidence type="ECO:0000256" key="2">
    <source>
        <dbReference type="SAM" id="Phobius"/>
    </source>
</evidence>
<reference evidence="3 4" key="1">
    <citation type="submission" date="2020-07" db="EMBL/GenBank/DDBJ databases">
        <title>Sequencing the genomes of 1000 actinobacteria strains.</title>
        <authorList>
            <person name="Klenk H.-P."/>
        </authorList>
    </citation>
    <scope>NUCLEOTIDE SEQUENCE [LARGE SCALE GENOMIC DNA]</scope>
    <source>
        <strain evidence="3 4">DSM 41455</strain>
    </source>
</reference>
<organism evidence="3 4">
    <name type="scientific">Streptomyces fulvorobeus</name>
    <dbReference type="NCBI Taxonomy" id="284028"/>
    <lineage>
        <taxon>Bacteria</taxon>
        <taxon>Bacillati</taxon>
        <taxon>Actinomycetota</taxon>
        <taxon>Actinomycetes</taxon>
        <taxon>Kitasatosporales</taxon>
        <taxon>Streptomycetaceae</taxon>
        <taxon>Streptomyces</taxon>
    </lineage>
</organism>
<dbReference type="Proteomes" id="UP000530403">
    <property type="component" value="Unassembled WGS sequence"/>
</dbReference>
<keyword evidence="2" id="KW-1133">Transmembrane helix</keyword>
<evidence type="ECO:0000256" key="1">
    <source>
        <dbReference type="SAM" id="MobiDB-lite"/>
    </source>
</evidence>
<dbReference type="EMBL" id="JACCCF010000001">
    <property type="protein sequence ID" value="NYE43244.1"/>
    <property type="molecule type" value="Genomic_DNA"/>
</dbReference>
<dbReference type="InterPro" id="IPR027417">
    <property type="entry name" value="P-loop_NTPase"/>
</dbReference>
<evidence type="ECO:0000313" key="4">
    <source>
        <dbReference type="Proteomes" id="UP000530403"/>
    </source>
</evidence>
<proteinExistence type="predicted"/>
<evidence type="ECO:0000313" key="3">
    <source>
        <dbReference type="EMBL" id="NYE43244.1"/>
    </source>
</evidence>
<dbReference type="SUPFAM" id="SSF52540">
    <property type="entry name" value="P-loop containing nucleoside triphosphate hydrolases"/>
    <property type="match status" value="1"/>
</dbReference>
<feature type="region of interest" description="Disordered" evidence="1">
    <location>
        <begin position="1"/>
        <end position="46"/>
    </location>
</feature>
<comment type="caution">
    <text evidence="3">The sequence shown here is derived from an EMBL/GenBank/DDBJ whole genome shotgun (WGS) entry which is preliminary data.</text>
</comment>
<dbReference type="AlphaFoldDB" id="A0A7Y9KXR8"/>
<keyword evidence="2" id="KW-0812">Transmembrane</keyword>
<dbReference type="RefSeq" id="WP_179764216.1">
    <property type="nucleotide sequence ID" value="NZ_BAAAUE010000009.1"/>
</dbReference>
<name>A0A7Y9KXR8_9ACTN</name>
<gene>
    <name evidence="3" type="ORF">HEB29_004255</name>
</gene>
<accession>A0A7Y9KXR8</accession>
<feature type="transmembrane region" description="Helical" evidence="2">
    <location>
        <begin position="224"/>
        <end position="242"/>
    </location>
</feature>
<evidence type="ECO:0008006" key="5">
    <source>
        <dbReference type="Google" id="ProtNLM"/>
    </source>
</evidence>